<feature type="compositionally biased region" description="Low complexity" evidence="1">
    <location>
        <begin position="153"/>
        <end position="172"/>
    </location>
</feature>
<dbReference type="EMBL" id="GBRH01168843">
    <property type="protein sequence ID" value="JAE29053.1"/>
    <property type="molecule type" value="Transcribed_RNA"/>
</dbReference>
<evidence type="ECO:0000313" key="2">
    <source>
        <dbReference type="EMBL" id="JAE29053.1"/>
    </source>
</evidence>
<feature type="compositionally biased region" description="Basic and acidic residues" evidence="1">
    <location>
        <begin position="15"/>
        <end position="26"/>
    </location>
</feature>
<evidence type="ECO:0008006" key="3">
    <source>
        <dbReference type="Google" id="ProtNLM"/>
    </source>
</evidence>
<proteinExistence type="predicted"/>
<reference evidence="2" key="1">
    <citation type="submission" date="2014-09" db="EMBL/GenBank/DDBJ databases">
        <authorList>
            <person name="Magalhaes I.L.F."/>
            <person name="Oliveira U."/>
            <person name="Santos F.R."/>
            <person name="Vidigal T.H.D.A."/>
            <person name="Brescovit A.D."/>
            <person name="Santos A.J."/>
        </authorList>
    </citation>
    <scope>NUCLEOTIDE SEQUENCE</scope>
    <source>
        <tissue evidence="2">Shoot tissue taken approximately 20 cm above the soil surface</tissue>
    </source>
</reference>
<feature type="region of interest" description="Disordered" evidence="1">
    <location>
        <begin position="371"/>
        <end position="398"/>
    </location>
</feature>
<feature type="compositionally biased region" description="Low complexity" evidence="1">
    <location>
        <begin position="381"/>
        <end position="398"/>
    </location>
</feature>
<feature type="region of interest" description="Disordered" evidence="1">
    <location>
        <begin position="184"/>
        <end position="217"/>
    </location>
</feature>
<feature type="region of interest" description="Disordered" evidence="1">
    <location>
        <begin position="1"/>
        <end position="73"/>
    </location>
</feature>
<feature type="region of interest" description="Disordered" evidence="1">
    <location>
        <begin position="278"/>
        <end position="304"/>
    </location>
</feature>
<feature type="compositionally biased region" description="Low complexity" evidence="1">
    <location>
        <begin position="27"/>
        <end position="42"/>
    </location>
</feature>
<reference evidence="2" key="2">
    <citation type="journal article" date="2015" name="Data Brief">
        <title>Shoot transcriptome of the giant reed, Arundo donax.</title>
        <authorList>
            <person name="Barrero R.A."/>
            <person name="Guerrero F.D."/>
            <person name="Moolhuijzen P."/>
            <person name="Goolsby J.A."/>
            <person name="Tidwell J."/>
            <person name="Bellgard S.E."/>
            <person name="Bellgard M.I."/>
        </authorList>
    </citation>
    <scope>NUCLEOTIDE SEQUENCE</scope>
    <source>
        <tissue evidence="2">Shoot tissue taken approximately 20 cm above the soil surface</tissue>
    </source>
</reference>
<feature type="compositionally biased region" description="Low complexity" evidence="1">
    <location>
        <begin position="63"/>
        <end position="72"/>
    </location>
</feature>
<feature type="compositionally biased region" description="Polar residues" evidence="1">
    <location>
        <begin position="1"/>
        <end position="14"/>
    </location>
</feature>
<evidence type="ECO:0000256" key="1">
    <source>
        <dbReference type="SAM" id="MobiDB-lite"/>
    </source>
</evidence>
<organism evidence="2">
    <name type="scientific">Arundo donax</name>
    <name type="common">Giant reed</name>
    <name type="synonym">Donax arundinaceus</name>
    <dbReference type="NCBI Taxonomy" id="35708"/>
    <lineage>
        <taxon>Eukaryota</taxon>
        <taxon>Viridiplantae</taxon>
        <taxon>Streptophyta</taxon>
        <taxon>Embryophyta</taxon>
        <taxon>Tracheophyta</taxon>
        <taxon>Spermatophyta</taxon>
        <taxon>Magnoliopsida</taxon>
        <taxon>Liliopsida</taxon>
        <taxon>Poales</taxon>
        <taxon>Poaceae</taxon>
        <taxon>PACMAD clade</taxon>
        <taxon>Arundinoideae</taxon>
        <taxon>Arundineae</taxon>
        <taxon>Arundo</taxon>
    </lineage>
</organism>
<feature type="region of interest" description="Disordered" evidence="1">
    <location>
        <begin position="141"/>
        <end position="172"/>
    </location>
</feature>
<sequence>MSKENTNGVTSYKSTKGEGRSSRNKDSSTSLSKPSSNLSATSGGPNSQKVDNEDDDDFNPRGSSASANASSNYVDLFGPSLMDDLVDTTAMPSVGIAHMPEVDLFANTAFQSANAPLETASGSHAQGSIDLFAGRSSFTGSATSDTEFTVRGSPSKSSEHNPSSPALPSASAFDPFQPSFAASFPSDTEFSVRDTPNKSLQEKTPTHQHSSATDIDPFPAVSIKSFDGSYSFGAFSSNVGSGLAESRHDPLGGVKSSDRSPLEELNFGAFTSYTESPAASGIKPTNKFPTKLDPDSMSTSKPDVKKGAFQVKSSIWADSLSRGLIDLNITAPKKVDLSDVGVVGQLSDGFEEKGRAAPWYMGTTMGMESGLGKSGFPSSTGAASGSGNFQQQQFGNFK</sequence>
<accession>A0A0A9H847</accession>
<feature type="compositionally biased region" description="Basic and acidic residues" evidence="1">
    <location>
        <begin position="190"/>
        <end position="205"/>
    </location>
</feature>
<name>A0A0A9H847_ARUDO</name>
<dbReference type="AlphaFoldDB" id="A0A0A9H847"/>
<protein>
    <recommendedName>
        <fullName evidence="3">Clathrin interactor EPSIN 1</fullName>
    </recommendedName>
</protein>